<dbReference type="InParanoid" id="F4R809"/>
<proteinExistence type="predicted"/>
<name>F4R809_MELLP</name>
<dbReference type="Proteomes" id="UP000001072">
    <property type="component" value="Unassembled WGS sequence"/>
</dbReference>
<accession>F4R809</accession>
<keyword evidence="2" id="KW-1185">Reference proteome</keyword>
<organism evidence="2">
    <name type="scientific">Melampsora larici-populina (strain 98AG31 / pathotype 3-4-7)</name>
    <name type="common">Poplar leaf rust fungus</name>
    <dbReference type="NCBI Taxonomy" id="747676"/>
    <lineage>
        <taxon>Eukaryota</taxon>
        <taxon>Fungi</taxon>
        <taxon>Dikarya</taxon>
        <taxon>Basidiomycota</taxon>
        <taxon>Pucciniomycotina</taxon>
        <taxon>Pucciniomycetes</taxon>
        <taxon>Pucciniales</taxon>
        <taxon>Melampsoraceae</taxon>
        <taxon>Melampsora</taxon>
    </lineage>
</organism>
<dbReference type="HOGENOM" id="CLU_1046136_0_0_1"/>
<evidence type="ECO:0000313" key="2">
    <source>
        <dbReference type="Proteomes" id="UP000001072"/>
    </source>
</evidence>
<dbReference type="KEGG" id="mlr:MELLADRAFT_102356"/>
<sequence>MNYFHLSKKSYMSKRPLQFQVNTFNTSPVKMKSKAISILNSTAKNLGNYLIHTNPPKTLGYFGLDLTHTGSASQTLNLDNPASWTTFISFLKNINAKNGHYAGLLVKMQNPDQVHKMMDEKEKLGNHMTAWKTVQSGSGLPARPQPEIILPSPNSSQQNLKTILATNTGSKLVTLKIPPKIPEIRTFLIGVDPNIPSLSSMSSAIPLEQPKQAVSNNQRMHDPKFCDTFEDFLCFANVNIGHPNSALLQLASKQLFQTTSSLAASK</sequence>
<gene>
    <name evidence="1" type="ORF">MELLADRAFT_102356</name>
</gene>
<reference evidence="2" key="1">
    <citation type="journal article" date="2011" name="Proc. Natl. Acad. Sci. U.S.A.">
        <title>Obligate biotrophy features unraveled by the genomic analysis of rust fungi.</title>
        <authorList>
            <person name="Duplessis S."/>
            <person name="Cuomo C.A."/>
            <person name="Lin Y.-C."/>
            <person name="Aerts A."/>
            <person name="Tisserant E."/>
            <person name="Veneault-Fourrey C."/>
            <person name="Joly D.L."/>
            <person name="Hacquard S."/>
            <person name="Amselem J."/>
            <person name="Cantarel B.L."/>
            <person name="Chiu R."/>
            <person name="Coutinho P.M."/>
            <person name="Feau N."/>
            <person name="Field M."/>
            <person name="Frey P."/>
            <person name="Gelhaye E."/>
            <person name="Goldberg J."/>
            <person name="Grabherr M.G."/>
            <person name="Kodira C.D."/>
            <person name="Kohler A."/>
            <person name="Kuees U."/>
            <person name="Lindquist E.A."/>
            <person name="Lucas S.M."/>
            <person name="Mago R."/>
            <person name="Mauceli E."/>
            <person name="Morin E."/>
            <person name="Murat C."/>
            <person name="Pangilinan J.L."/>
            <person name="Park R."/>
            <person name="Pearson M."/>
            <person name="Quesneville H."/>
            <person name="Rouhier N."/>
            <person name="Sakthikumar S."/>
            <person name="Salamov A.A."/>
            <person name="Schmutz J."/>
            <person name="Selles B."/>
            <person name="Shapiro H."/>
            <person name="Tanguay P."/>
            <person name="Tuskan G.A."/>
            <person name="Henrissat B."/>
            <person name="Van de Peer Y."/>
            <person name="Rouze P."/>
            <person name="Ellis J.G."/>
            <person name="Dodds P.N."/>
            <person name="Schein J.E."/>
            <person name="Zhong S."/>
            <person name="Hamelin R.C."/>
            <person name="Grigoriev I.V."/>
            <person name="Szabo L.J."/>
            <person name="Martin F."/>
        </authorList>
    </citation>
    <scope>NUCLEOTIDE SEQUENCE [LARGE SCALE GENOMIC DNA]</scope>
    <source>
        <strain evidence="2">98AG31 / pathotype 3-4-7</strain>
    </source>
</reference>
<evidence type="ECO:0000313" key="1">
    <source>
        <dbReference type="EMBL" id="EGG11695.1"/>
    </source>
</evidence>
<dbReference type="GeneID" id="18921650"/>
<dbReference type="AlphaFoldDB" id="F4R809"/>
<dbReference type="OrthoDB" id="10527371at2759"/>
<dbReference type="EMBL" id="GL883092">
    <property type="protein sequence ID" value="EGG11695.1"/>
    <property type="molecule type" value="Genomic_DNA"/>
</dbReference>
<dbReference type="RefSeq" id="XP_007405330.1">
    <property type="nucleotide sequence ID" value="XM_007405268.1"/>
</dbReference>
<protein>
    <submittedName>
        <fullName evidence="1">Uncharacterized protein</fullName>
    </submittedName>
</protein>
<dbReference type="VEuPathDB" id="FungiDB:MELLADRAFT_102356"/>